<proteinExistence type="predicted"/>
<dbReference type="EMBL" id="UINC01065307">
    <property type="protein sequence ID" value="SVB94828.1"/>
    <property type="molecule type" value="Genomic_DNA"/>
</dbReference>
<protein>
    <submittedName>
        <fullName evidence="1">Uncharacterized protein</fullName>
    </submittedName>
</protein>
<evidence type="ECO:0000313" key="1">
    <source>
        <dbReference type="EMBL" id="SVB94828.1"/>
    </source>
</evidence>
<reference evidence="1" key="1">
    <citation type="submission" date="2018-05" db="EMBL/GenBank/DDBJ databases">
        <authorList>
            <person name="Lanie J.A."/>
            <person name="Ng W.-L."/>
            <person name="Kazmierczak K.M."/>
            <person name="Andrzejewski T.M."/>
            <person name="Davidsen T.M."/>
            <person name="Wayne K.J."/>
            <person name="Tettelin H."/>
            <person name="Glass J.I."/>
            <person name="Rusch D."/>
            <person name="Podicherti R."/>
            <person name="Tsui H.-C.T."/>
            <person name="Winkler M.E."/>
        </authorList>
    </citation>
    <scope>NUCLEOTIDE SEQUENCE</scope>
</reference>
<dbReference type="AlphaFoldDB" id="A0A382I5K3"/>
<accession>A0A382I5K3</accession>
<organism evidence="1">
    <name type="scientific">marine metagenome</name>
    <dbReference type="NCBI Taxonomy" id="408172"/>
    <lineage>
        <taxon>unclassified sequences</taxon>
        <taxon>metagenomes</taxon>
        <taxon>ecological metagenomes</taxon>
    </lineage>
</organism>
<gene>
    <name evidence="1" type="ORF">METZ01_LOCUS247682</name>
</gene>
<name>A0A382I5K3_9ZZZZ</name>
<feature type="non-terminal residue" evidence="1">
    <location>
        <position position="1"/>
    </location>
</feature>
<sequence>TSPAHTAIVVHNHRRLTMYMFALGVLMIGVR</sequence>